<dbReference type="Proteomes" id="UP000053259">
    <property type="component" value="Unassembled WGS sequence"/>
</dbReference>
<gene>
    <name evidence="1" type="ORF">PV09_07997</name>
</gene>
<organism evidence="1 2">
    <name type="scientific">Verruconis gallopava</name>
    <dbReference type="NCBI Taxonomy" id="253628"/>
    <lineage>
        <taxon>Eukaryota</taxon>
        <taxon>Fungi</taxon>
        <taxon>Dikarya</taxon>
        <taxon>Ascomycota</taxon>
        <taxon>Pezizomycotina</taxon>
        <taxon>Dothideomycetes</taxon>
        <taxon>Pleosporomycetidae</taxon>
        <taxon>Venturiales</taxon>
        <taxon>Sympoventuriaceae</taxon>
        <taxon>Verruconis</taxon>
    </lineage>
</organism>
<name>A0A0D2AMY1_9PEZI</name>
<proteinExistence type="predicted"/>
<protein>
    <submittedName>
        <fullName evidence="1">Uncharacterized protein</fullName>
    </submittedName>
</protein>
<reference evidence="1 2" key="1">
    <citation type="submission" date="2015-01" db="EMBL/GenBank/DDBJ databases">
        <title>The Genome Sequence of Ochroconis gallopava CBS43764.</title>
        <authorList>
            <consortium name="The Broad Institute Genomics Platform"/>
            <person name="Cuomo C."/>
            <person name="de Hoog S."/>
            <person name="Gorbushina A."/>
            <person name="Stielow B."/>
            <person name="Teixiera M."/>
            <person name="Abouelleil A."/>
            <person name="Chapman S.B."/>
            <person name="Priest M."/>
            <person name="Young S.K."/>
            <person name="Wortman J."/>
            <person name="Nusbaum C."/>
            <person name="Birren B."/>
        </authorList>
    </citation>
    <scope>NUCLEOTIDE SEQUENCE [LARGE SCALE GENOMIC DNA]</scope>
    <source>
        <strain evidence="1 2">CBS 43764</strain>
    </source>
</reference>
<dbReference type="InParanoid" id="A0A0D2AMY1"/>
<keyword evidence="2" id="KW-1185">Reference proteome</keyword>
<evidence type="ECO:0000313" key="1">
    <source>
        <dbReference type="EMBL" id="KIW00474.1"/>
    </source>
</evidence>
<dbReference type="VEuPathDB" id="FungiDB:PV09_07997"/>
<dbReference type="HOGENOM" id="CLU_2428739_0_0_1"/>
<evidence type="ECO:0000313" key="2">
    <source>
        <dbReference type="Proteomes" id="UP000053259"/>
    </source>
</evidence>
<dbReference type="RefSeq" id="XP_016210343.1">
    <property type="nucleotide sequence ID" value="XM_016361839.1"/>
</dbReference>
<accession>A0A0D2AMY1</accession>
<dbReference type="EMBL" id="KN847563">
    <property type="protein sequence ID" value="KIW00474.1"/>
    <property type="molecule type" value="Genomic_DNA"/>
</dbReference>
<sequence>MVARELELAGDNVPVLEAATPGSGTYLIEANSRQTNWQREFHGDKDPEGVFYAVTALRSELRKVDGKDAFVELRTTLPRSEVNGFPLGDEQ</sequence>
<dbReference type="OrthoDB" id="9983560at2759"/>
<dbReference type="GeneID" id="27315970"/>
<dbReference type="AlphaFoldDB" id="A0A0D2AMY1"/>